<proteinExistence type="predicted"/>
<sequence>MNTYSENQNTLLQTNKYQKMLVSFFAVFKIDKTINPIQYIMSNIDIHDETVPDYIPFLINYNNSDYLLDIMLWDYSELQSL</sequence>
<keyword evidence="2" id="KW-1185">Reference proteome</keyword>
<evidence type="ECO:0000313" key="1">
    <source>
        <dbReference type="EMBL" id="KQC85425.1"/>
    </source>
</evidence>
<accession>A0AAW3JSS6</accession>
<dbReference type="AlphaFoldDB" id="A0AAW3JSS6"/>
<dbReference type="EMBL" id="LLKB01000005">
    <property type="protein sequence ID" value="KQC85425.1"/>
    <property type="molecule type" value="Genomic_DNA"/>
</dbReference>
<organism evidence="1 2">
    <name type="scientific">Butyribacter intestini</name>
    <dbReference type="NCBI Taxonomy" id="1703332"/>
    <lineage>
        <taxon>Bacteria</taxon>
        <taxon>Bacillati</taxon>
        <taxon>Bacillota</taxon>
        <taxon>Clostridia</taxon>
        <taxon>Lachnospirales</taxon>
        <taxon>Lachnospiraceae</taxon>
        <taxon>Butyribacter</taxon>
    </lineage>
</organism>
<comment type="caution">
    <text evidence="1">The sequence shown here is derived from an EMBL/GenBank/DDBJ whole genome shotgun (WGS) entry which is preliminary data.</text>
</comment>
<reference evidence="1 2" key="1">
    <citation type="submission" date="2015-10" db="EMBL/GenBank/DDBJ databases">
        <title>Butyribacter intestini gen. nov., sp. nov., a butyric acid-producing bacterium of the family Lachnospiraceae isolated from the human faeces.</title>
        <authorList>
            <person name="Zou Y."/>
            <person name="Xue W."/>
            <person name="Luo G."/>
            <person name="Lv M."/>
        </authorList>
    </citation>
    <scope>NUCLEOTIDE SEQUENCE [LARGE SCALE GENOMIC DNA]</scope>
    <source>
        <strain evidence="1 2">TF01-11</strain>
    </source>
</reference>
<evidence type="ECO:0000313" key="2">
    <source>
        <dbReference type="Proteomes" id="UP000050833"/>
    </source>
</evidence>
<name>A0AAW3JSS6_9FIRM</name>
<gene>
    <name evidence="1" type="ORF">APZ18_12140</name>
</gene>
<dbReference type="Proteomes" id="UP000050833">
    <property type="component" value="Unassembled WGS sequence"/>
</dbReference>
<protein>
    <submittedName>
        <fullName evidence="1">Uncharacterized protein</fullName>
    </submittedName>
</protein>